<dbReference type="Pfam" id="PF03796">
    <property type="entry name" value="DnaB_C"/>
    <property type="match status" value="1"/>
</dbReference>
<dbReference type="GO" id="GO:0005829">
    <property type="term" value="C:cytosol"/>
    <property type="evidence" value="ECO:0007669"/>
    <property type="project" value="TreeGrafter"/>
</dbReference>
<evidence type="ECO:0000313" key="3">
    <source>
        <dbReference type="Proteomes" id="UP000807825"/>
    </source>
</evidence>
<dbReference type="Proteomes" id="UP000807825">
    <property type="component" value="Unassembled WGS sequence"/>
</dbReference>
<name>A0A9D6UYR2_9BACT</name>
<gene>
    <name evidence="2" type="ORF">HY912_05200</name>
</gene>
<dbReference type="PROSITE" id="PS51199">
    <property type="entry name" value="SF4_HELICASE"/>
    <property type="match status" value="1"/>
</dbReference>
<evidence type="ECO:0000259" key="1">
    <source>
        <dbReference type="PROSITE" id="PS51199"/>
    </source>
</evidence>
<protein>
    <recommendedName>
        <fullName evidence="1">SF4 helicase domain-containing protein</fullName>
    </recommendedName>
</protein>
<dbReference type="GO" id="GO:0003678">
    <property type="term" value="F:DNA helicase activity"/>
    <property type="evidence" value="ECO:0007669"/>
    <property type="project" value="InterPro"/>
</dbReference>
<accession>A0A9D6UYR2</accession>
<dbReference type="AlphaFoldDB" id="A0A9D6UYR2"/>
<sequence length="461" mass="52751">MSQLPGQVIDWITIESALKAKSWLTPELAQAIGKLKNDPVPETDQLMAYVEILKEQGLREKMLKLSQVMSNYAQGKGQYKDQDFIDFSARIIQTLIEMQKQRVKKRISPLKETINEIKVITDRASSGENKLLGFSIHPHDRLEHVLSGIRKGFYYGIAGPPRRGKTTFCLDVASRLAEKNKFPVLFYTWEQTRKTLAARLLGRECYINPVKLLTEVNPEEKQRHALVTKVIERSTAYSNHLFIIEAGRQDTIERIKAQAYNVMHEYRTNDIGIFFDYLQKIPLGRQYEDIRSQVNEASAQLADLSLELECPVFAISAMDKEGCKLDEKPPSYDEFSTTLYARPTMHNCVGGGDLEYDLDVAMVLSKDWIATKNLHERLSIKDKDKKMPDLPQIDIINLHIDKNRDSAGETSPTIQYAFFININKFVEVGFKTEEEYSKEFKGFAKAEDMFGTLLDTGIFKL</sequence>
<dbReference type="InterPro" id="IPR027417">
    <property type="entry name" value="P-loop_NTPase"/>
</dbReference>
<dbReference type="Gene3D" id="3.40.50.300">
    <property type="entry name" value="P-loop containing nucleotide triphosphate hydrolases"/>
    <property type="match status" value="1"/>
</dbReference>
<dbReference type="InterPro" id="IPR007694">
    <property type="entry name" value="DNA_helicase_DnaB-like_C"/>
</dbReference>
<dbReference type="PANTHER" id="PTHR30153">
    <property type="entry name" value="REPLICATIVE DNA HELICASE DNAB"/>
    <property type="match status" value="1"/>
</dbReference>
<dbReference type="GO" id="GO:0005524">
    <property type="term" value="F:ATP binding"/>
    <property type="evidence" value="ECO:0007669"/>
    <property type="project" value="InterPro"/>
</dbReference>
<comment type="caution">
    <text evidence="2">The sequence shown here is derived from an EMBL/GenBank/DDBJ whole genome shotgun (WGS) entry which is preliminary data.</text>
</comment>
<dbReference type="SUPFAM" id="SSF52540">
    <property type="entry name" value="P-loop containing nucleoside triphosphate hydrolases"/>
    <property type="match status" value="1"/>
</dbReference>
<dbReference type="PANTHER" id="PTHR30153:SF2">
    <property type="entry name" value="REPLICATIVE DNA HELICASE"/>
    <property type="match status" value="1"/>
</dbReference>
<dbReference type="EMBL" id="JACRDE010000151">
    <property type="protein sequence ID" value="MBI5248871.1"/>
    <property type="molecule type" value="Genomic_DNA"/>
</dbReference>
<reference evidence="2" key="1">
    <citation type="submission" date="2020-07" db="EMBL/GenBank/DDBJ databases">
        <title>Huge and variable diversity of episymbiotic CPR bacteria and DPANN archaea in groundwater ecosystems.</title>
        <authorList>
            <person name="He C.Y."/>
            <person name="Keren R."/>
            <person name="Whittaker M."/>
            <person name="Farag I.F."/>
            <person name="Doudna J."/>
            <person name="Cate J.H.D."/>
            <person name="Banfield J.F."/>
        </authorList>
    </citation>
    <scope>NUCLEOTIDE SEQUENCE</scope>
    <source>
        <strain evidence="2">NC_groundwater_1664_Pr3_B-0.1um_52_9</strain>
    </source>
</reference>
<dbReference type="GO" id="GO:0006260">
    <property type="term" value="P:DNA replication"/>
    <property type="evidence" value="ECO:0007669"/>
    <property type="project" value="InterPro"/>
</dbReference>
<organism evidence="2 3">
    <name type="scientific">Desulfomonile tiedjei</name>
    <dbReference type="NCBI Taxonomy" id="2358"/>
    <lineage>
        <taxon>Bacteria</taxon>
        <taxon>Pseudomonadati</taxon>
        <taxon>Thermodesulfobacteriota</taxon>
        <taxon>Desulfomonilia</taxon>
        <taxon>Desulfomonilales</taxon>
        <taxon>Desulfomonilaceae</taxon>
        <taxon>Desulfomonile</taxon>
    </lineage>
</organism>
<proteinExistence type="predicted"/>
<evidence type="ECO:0000313" key="2">
    <source>
        <dbReference type="EMBL" id="MBI5248871.1"/>
    </source>
</evidence>
<feature type="domain" description="SF4 helicase" evidence="1">
    <location>
        <begin position="128"/>
        <end position="432"/>
    </location>
</feature>